<gene>
    <name evidence="2" type="ORF">K9S39_07795</name>
</gene>
<evidence type="ECO:0008006" key="4">
    <source>
        <dbReference type="Google" id="ProtNLM"/>
    </source>
</evidence>
<protein>
    <recommendedName>
        <fullName evidence="4">Small secreted domain DUF320</fullName>
    </recommendedName>
</protein>
<keyword evidence="3" id="KW-1185">Reference proteome</keyword>
<dbReference type="EMBL" id="CP086322">
    <property type="protein sequence ID" value="UQA91773.1"/>
    <property type="molecule type" value="Genomic_DNA"/>
</dbReference>
<evidence type="ECO:0000313" key="3">
    <source>
        <dbReference type="Proteomes" id="UP000830115"/>
    </source>
</evidence>
<proteinExistence type="predicted"/>
<feature type="signal peptide" evidence="1">
    <location>
        <begin position="1"/>
        <end position="25"/>
    </location>
</feature>
<dbReference type="Proteomes" id="UP000830115">
    <property type="component" value="Chromosome"/>
</dbReference>
<keyword evidence="1" id="KW-0732">Signal</keyword>
<feature type="chain" id="PRO_5047075851" description="Small secreted domain DUF320" evidence="1">
    <location>
        <begin position="26"/>
        <end position="57"/>
    </location>
</feature>
<accession>A0ABY4M3G5</accession>
<sequence length="57" mass="5813">MRLRALAIAACAIALLSAVAPWAAAQPNGVDVDECRTEVSFLGIPITATGPEGSNCE</sequence>
<evidence type="ECO:0000256" key="1">
    <source>
        <dbReference type="SAM" id="SignalP"/>
    </source>
</evidence>
<reference evidence="2" key="1">
    <citation type="submission" date="2021-10" db="EMBL/GenBank/DDBJ databases">
        <title>Streptomyces nigrumlapis sp.nov.,an antimicrobial producing actinobacterium isolated from Black Gobi rocks.</title>
        <authorList>
            <person name="Wen Y."/>
            <person name="Zhang W."/>
            <person name="Liu X.G."/>
        </authorList>
    </citation>
    <scope>NUCLEOTIDE SEQUENCE</scope>
    <source>
        <strain evidence="2">ST13-2-2</strain>
    </source>
</reference>
<organism evidence="2 3">
    <name type="scientific">Streptomyces halobius</name>
    <dbReference type="NCBI Taxonomy" id="2879846"/>
    <lineage>
        <taxon>Bacteria</taxon>
        <taxon>Bacillati</taxon>
        <taxon>Actinomycetota</taxon>
        <taxon>Actinomycetes</taxon>
        <taxon>Kitasatosporales</taxon>
        <taxon>Streptomycetaceae</taxon>
        <taxon>Streptomyces</taxon>
    </lineage>
</organism>
<dbReference type="RefSeq" id="WP_248862590.1">
    <property type="nucleotide sequence ID" value="NZ_CP086322.1"/>
</dbReference>
<evidence type="ECO:0000313" key="2">
    <source>
        <dbReference type="EMBL" id="UQA91773.1"/>
    </source>
</evidence>
<name>A0ABY4M3G5_9ACTN</name>